<reference evidence="3 4" key="1">
    <citation type="submission" date="2016-01" db="EMBL/GenBank/DDBJ databases">
        <title>Genome sequencing of Roseivirga spongicola UST030701-084.</title>
        <authorList>
            <person name="Selvaratnam C."/>
            <person name="Thevarajoo S."/>
            <person name="Goh K.M."/>
            <person name="Ee R."/>
            <person name="Chan K.-G."/>
            <person name="Chong C.S."/>
        </authorList>
    </citation>
    <scope>NUCLEOTIDE SEQUENCE [LARGE SCALE GENOMIC DNA]</scope>
    <source>
        <strain evidence="3 4">UST030701-084</strain>
    </source>
</reference>
<dbReference type="InterPro" id="IPR030392">
    <property type="entry name" value="S74_ICA"/>
</dbReference>
<dbReference type="Gene3D" id="1.10.10.10">
    <property type="entry name" value="Winged helix-like DNA-binding domain superfamily/Winged helix DNA-binding domain"/>
    <property type="match status" value="1"/>
</dbReference>
<dbReference type="EMBL" id="LRPC01000001">
    <property type="protein sequence ID" value="KYG78442.1"/>
    <property type="molecule type" value="Genomic_DNA"/>
</dbReference>
<dbReference type="InterPro" id="IPR036388">
    <property type="entry name" value="WH-like_DNA-bd_sf"/>
</dbReference>
<evidence type="ECO:0000313" key="4">
    <source>
        <dbReference type="Proteomes" id="UP000075606"/>
    </source>
</evidence>
<keyword evidence="1" id="KW-0175">Coiled coil</keyword>
<protein>
    <recommendedName>
        <fullName evidence="2">Peptidase S74 domain-containing protein</fullName>
    </recommendedName>
</protein>
<dbReference type="PROSITE" id="PS51688">
    <property type="entry name" value="ICA"/>
    <property type="match status" value="1"/>
</dbReference>
<evidence type="ECO:0000259" key="2">
    <source>
        <dbReference type="PROSITE" id="PS51688"/>
    </source>
</evidence>
<feature type="coiled-coil region" evidence="1">
    <location>
        <begin position="759"/>
        <end position="810"/>
    </location>
</feature>
<evidence type="ECO:0000256" key="1">
    <source>
        <dbReference type="SAM" id="Coils"/>
    </source>
</evidence>
<dbReference type="Proteomes" id="UP000075606">
    <property type="component" value="Unassembled WGS sequence"/>
</dbReference>
<feature type="domain" description="Peptidase S74" evidence="2">
    <location>
        <begin position="690"/>
        <end position="780"/>
    </location>
</feature>
<accession>A0A150XIC9</accession>
<sequence>MCLTLLLSAGPIMAAPFQDEAATTMAPEGKKMSFQGTLYENGTPVTGARTFTFSIDLGDGESWTETQADVQVIEGLYAVTLGDVNPMPEDLFYNAVERTLTVSIGNTVLGSTSLFAPFSVKQPLEVYSPEGMLKGELSFYEPNNSASLVTYGHNDTRRVILGAANEGTTGFLGLYDSLDVRRVDLRAYNGNGYFGLSGETNMNIAMGGKYWEEGGLNKGYFKIQGNPESGEDGAPIHDLIFMDASYNDVMGQEHGRMETKNQLGQQMSLLDMNDEGAGRFQLKSPDDFANVLIGSNGPKAGLLYLNDSLGRNTYRMLTYSGGSAYMEMSAGIPETGETRVVYQHAGYMNPWTNMIARNDDGTAKGRVQSGWLAGGGENFGQFRVSASNNRTLASMGGNDEDGGSITLEGPSSSNFWIGQKNWEDSNLPFMGLRGAYTEGEGDGTYNPDLLQLEVTRWENGTELGQINFSATGENGVETVSLNYFDVNNLLNPASHIVRGENGNEVARLERRGDNFGQAVFFNNNNELRAEVGSFGDNSGFLQLFGPNNSKNIQMGGSDANRDFGMMRISGSTENSLINLEIAQDRANTEYGIINIGNTQEGGFEIGSRSWENDGNGGQNTYTAIKSTIDVSDGNGGSYRPWLVSQEFHADGSGNQFGTIRVNSTNGAAFVNINDNNSGNIDISGSLNQSSDARLKKNVSTLTSGLSIVHKLRGVRYNWKDESRPENKIGFIAQEVEAVLPELVHTRENGFKGVNYAEMTAVLVEAVKELSAEVEALKAENNTLKAEASKVEAMEDRLAKIEALLMNNQKVNANQK</sequence>
<gene>
    <name evidence="3" type="ORF">AWW68_06650</name>
</gene>
<keyword evidence="4" id="KW-1185">Reference proteome</keyword>
<dbReference type="Pfam" id="PF13884">
    <property type="entry name" value="Peptidase_S74"/>
    <property type="match status" value="1"/>
</dbReference>
<comment type="caution">
    <text evidence="3">The sequence shown here is derived from an EMBL/GenBank/DDBJ whole genome shotgun (WGS) entry which is preliminary data.</text>
</comment>
<dbReference type="STRING" id="333140.AWW68_06650"/>
<name>A0A150XIC9_9BACT</name>
<evidence type="ECO:0000313" key="3">
    <source>
        <dbReference type="EMBL" id="KYG78442.1"/>
    </source>
</evidence>
<dbReference type="AlphaFoldDB" id="A0A150XIC9"/>
<organism evidence="3 4">
    <name type="scientific">Roseivirga spongicola</name>
    <dbReference type="NCBI Taxonomy" id="333140"/>
    <lineage>
        <taxon>Bacteria</taxon>
        <taxon>Pseudomonadati</taxon>
        <taxon>Bacteroidota</taxon>
        <taxon>Cytophagia</taxon>
        <taxon>Cytophagales</taxon>
        <taxon>Roseivirgaceae</taxon>
        <taxon>Roseivirga</taxon>
    </lineage>
</organism>
<proteinExistence type="predicted"/>